<dbReference type="EMBL" id="JFYZ01000002">
    <property type="protein sequence ID" value="EZP83921.1"/>
    <property type="molecule type" value="Genomic_DNA"/>
</dbReference>
<dbReference type="STRING" id="158500.BES08_07370"/>
<dbReference type="Proteomes" id="UP000094626">
    <property type="component" value="Chromosome"/>
</dbReference>
<keyword evidence="1" id="KW-1133">Transmembrane helix</keyword>
<evidence type="ECO:0000313" key="4">
    <source>
        <dbReference type="Proteomes" id="UP000024329"/>
    </source>
</evidence>
<proteinExistence type="predicted"/>
<keyword evidence="2" id="KW-0762">Sugar transport</keyword>
<dbReference type="Proteomes" id="UP000024329">
    <property type="component" value="Unassembled WGS sequence"/>
</dbReference>
<evidence type="ECO:0000256" key="1">
    <source>
        <dbReference type="SAM" id="Phobius"/>
    </source>
</evidence>
<feature type="transmembrane region" description="Helical" evidence="1">
    <location>
        <begin position="49"/>
        <end position="70"/>
    </location>
</feature>
<dbReference type="EMBL" id="CP017075">
    <property type="protein sequence ID" value="AOR76587.1"/>
    <property type="molecule type" value="Genomic_DNA"/>
</dbReference>
<accession>A0A031K1T8</accession>
<reference evidence="3 4" key="1">
    <citation type="submission" date="2014-03" db="EMBL/GenBank/DDBJ databases">
        <title>Whole genome sequence of Novosphingobium resinovorum KF1.</title>
        <authorList>
            <person name="Gan H.M."/>
            <person name="Gan H.Y."/>
            <person name="Chew T.H."/>
            <person name="Savka M.A."/>
        </authorList>
    </citation>
    <scope>NUCLEOTIDE SEQUENCE [LARGE SCALE GENOMIC DNA]</scope>
    <source>
        <strain evidence="3 4">KF1</strain>
    </source>
</reference>
<feature type="transmembrane region" description="Helical" evidence="1">
    <location>
        <begin position="109"/>
        <end position="126"/>
    </location>
</feature>
<evidence type="ECO:0000313" key="5">
    <source>
        <dbReference type="Proteomes" id="UP000094626"/>
    </source>
</evidence>
<protein>
    <submittedName>
        <fullName evidence="3">Putative arabinose efflux permease</fullName>
    </submittedName>
    <submittedName>
        <fullName evidence="2">Sugar transporter</fullName>
    </submittedName>
</protein>
<reference evidence="5" key="3">
    <citation type="journal article" date="2017" name="J. Biotechnol.">
        <title>Complete genome sequence of Novosphingobium resinovorum SA1, a versatile xenobiotic-degrading bacterium capable of utilizing sulfanilic acid.</title>
        <authorList>
            <person name="Hegedus B."/>
            <person name="Kos P.B."/>
            <person name="Balint B."/>
            <person name="Maroti G."/>
            <person name="Gan H.M."/>
            <person name="Perei K."/>
            <person name="Rakhely G."/>
        </authorList>
    </citation>
    <scope>NUCLEOTIDE SEQUENCE [LARGE SCALE GENOMIC DNA]</scope>
    <source>
        <strain evidence="5">SA1</strain>
    </source>
</reference>
<name>A0A031K1T8_9SPHN</name>
<dbReference type="eggNOG" id="ENOG5030RKS">
    <property type="taxonomic scope" value="Bacteria"/>
</dbReference>
<evidence type="ECO:0000313" key="3">
    <source>
        <dbReference type="EMBL" id="EZP83921.1"/>
    </source>
</evidence>
<sequence length="136" mass="14590">MRTFRVISILILIWNLIGDAAYLMQVNADLDDVAKTDPVTAQAFGSMPAWAWAAYAVAVWGGTLGAILLLMRREIAWVFFAASLAGVVVQFGWSFLGFGMIAAKGWSTAVFPAVIFAIALASLLYARAKAKDGTLS</sequence>
<keyword evidence="2" id="KW-0813">Transport</keyword>
<reference evidence="2" key="2">
    <citation type="submission" date="2016-08" db="EMBL/GenBank/DDBJ databases">
        <authorList>
            <person name="Seilhamer J.J."/>
        </authorList>
    </citation>
    <scope>NUCLEOTIDE SEQUENCE [LARGE SCALE GENOMIC DNA]</scope>
    <source>
        <strain evidence="2">SA1</strain>
    </source>
</reference>
<dbReference type="KEGG" id="nre:BES08_07370"/>
<gene>
    <name evidence="2" type="ORF">BES08_07370</name>
    <name evidence="3" type="ORF">BV97_01113</name>
</gene>
<keyword evidence="1" id="KW-0812">Transmembrane</keyword>
<organism evidence="3 4">
    <name type="scientific">Novosphingobium resinovorum</name>
    <dbReference type="NCBI Taxonomy" id="158500"/>
    <lineage>
        <taxon>Bacteria</taxon>
        <taxon>Pseudomonadati</taxon>
        <taxon>Pseudomonadota</taxon>
        <taxon>Alphaproteobacteria</taxon>
        <taxon>Sphingomonadales</taxon>
        <taxon>Sphingomonadaceae</taxon>
        <taxon>Novosphingobium</taxon>
    </lineage>
</organism>
<evidence type="ECO:0000313" key="2">
    <source>
        <dbReference type="EMBL" id="AOR76587.1"/>
    </source>
</evidence>
<dbReference type="RefSeq" id="WP_008833261.1">
    <property type="nucleotide sequence ID" value="NZ_CP017075.1"/>
</dbReference>
<dbReference type="PATRIC" id="fig|158500.4.peg.1145"/>
<feature type="transmembrane region" description="Helical" evidence="1">
    <location>
        <begin position="77"/>
        <end position="103"/>
    </location>
</feature>
<keyword evidence="5" id="KW-1185">Reference proteome</keyword>
<dbReference type="OrthoDB" id="7507670at2"/>
<dbReference type="AlphaFoldDB" id="A0A031K1T8"/>
<keyword evidence="1" id="KW-0472">Membrane</keyword>